<evidence type="ECO:0000313" key="2">
    <source>
        <dbReference type="Proteomes" id="UP000032614"/>
    </source>
</evidence>
<evidence type="ECO:0000313" key="1">
    <source>
        <dbReference type="EMBL" id="AJZ56214.1"/>
    </source>
</evidence>
<dbReference type="EMBL" id="CP010024">
    <property type="protein sequence ID" value="AJZ56214.1"/>
    <property type="molecule type" value="Genomic_DNA"/>
</dbReference>
<proteinExistence type="predicted"/>
<dbReference type="KEGG" id="bfn:OI25_7966"/>
<organism evidence="1 2">
    <name type="scientific">Paraburkholderia fungorum</name>
    <dbReference type="NCBI Taxonomy" id="134537"/>
    <lineage>
        <taxon>Bacteria</taxon>
        <taxon>Pseudomonadati</taxon>
        <taxon>Pseudomonadota</taxon>
        <taxon>Betaproteobacteria</taxon>
        <taxon>Burkholderiales</taxon>
        <taxon>Burkholderiaceae</taxon>
        <taxon>Paraburkholderia</taxon>
    </lineage>
</organism>
<geneLocation type="plasmid" evidence="1 2">
    <name>pBIL</name>
</geneLocation>
<keyword evidence="1" id="KW-0614">Plasmid</keyword>
<accession>A0AAU8SXQ2</accession>
<reference evidence="1 2" key="1">
    <citation type="journal article" date="2015" name="Genome Announc.">
        <title>Complete genome sequences for 59 burkholderia isolates, both pathogenic and near neighbor.</title>
        <authorList>
            <person name="Johnson S.L."/>
            <person name="Bishop-Lilly K.A."/>
            <person name="Ladner J.T."/>
            <person name="Daligault H.E."/>
            <person name="Davenport K.W."/>
            <person name="Jaissle J."/>
            <person name="Frey K.G."/>
            <person name="Koroleva G.I."/>
            <person name="Bruce D.C."/>
            <person name="Coyne S.R."/>
            <person name="Broomall S.M."/>
            <person name="Li P.E."/>
            <person name="Teshima H."/>
            <person name="Gibbons H.S."/>
            <person name="Palacios G.F."/>
            <person name="Rosenzweig C.N."/>
            <person name="Redden C.L."/>
            <person name="Xu Y."/>
            <person name="Minogue T.D."/>
            <person name="Chain P.S."/>
        </authorList>
    </citation>
    <scope>NUCLEOTIDE SEQUENCE [LARGE SCALE GENOMIC DNA]</scope>
    <source>
        <strain evidence="1 2">ATCC BAA-463</strain>
    </source>
</reference>
<name>A0AAU8SXQ2_9BURK</name>
<dbReference type="AlphaFoldDB" id="A0AAU8SXQ2"/>
<sequence>MKAIHKGDAPSVNPYTLQNVGTVIAHLERLLCTEGAALYWFRSTGNAALFRRCTQSR</sequence>
<dbReference type="Proteomes" id="UP000032614">
    <property type="component" value="Plasmid pBIL"/>
</dbReference>
<gene>
    <name evidence="1" type="ORF">OI25_7966</name>
</gene>
<protein>
    <submittedName>
        <fullName evidence="1">Uncharacterized protein</fullName>
    </submittedName>
</protein>